<dbReference type="PANTHER" id="PTHR20371:SF1">
    <property type="entry name" value="ENOLASE-PHOSPHATASE E1"/>
    <property type="match status" value="1"/>
</dbReference>
<organism evidence="5 6">
    <name type="scientific">Batrachochytrium salamandrivorans</name>
    <dbReference type="NCBI Taxonomy" id="1357716"/>
    <lineage>
        <taxon>Eukaryota</taxon>
        <taxon>Fungi</taxon>
        <taxon>Fungi incertae sedis</taxon>
        <taxon>Chytridiomycota</taxon>
        <taxon>Chytridiomycota incertae sedis</taxon>
        <taxon>Chytridiomycetes</taxon>
        <taxon>Rhizophydiales</taxon>
        <taxon>Rhizophydiales incertae sedis</taxon>
        <taxon>Batrachochytrium</taxon>
    </lineage>
</organism>
<comment type="caution">
    <text evidence="5">The sequence shown here is derived from an EMBL/GenBank/DDBJ whole genome shotgun (WGS) entry which is preliminary data.</text>
</comment>
<proteinExistence type="inferred from homology"/>
<reference evidence="5 6" key="1">
    <citation type="submission" date="2021-02" db="EMBL/GenBank/DDBJ databases">
        <title>Variation within the Batrachochytrium salamandrivorans European outbreak.</title>
        <authorList>
            <person name="Kelly M."/>
            <person name="Pasmans F."/>
            <person name="Shea T.P."/>
            <person name="Munoz J.F."/>
            <person name="Carranza S."/>
            <person name="Cuomo C.A."/>
            <person name="Martel A."/>
        </authorList>
    </citation>
    <scope>NUCLEOTIDE SEQUENCE [LARGE SCALE GENOMIC DNA]</scope>
    <source>
        <strain evidence="5 6">AMFP18/2</strain>
    </source>
</reference>
<feature type="region of interest" description="Disordered" evidence="4">
    <location>
        <begin position="351"/>
        <end position="387"/>
    </location>
</feature>
<feature type="compositionally biased region" description="Polar residues" evidence="4">
    <location>
        <begin position="357"/>
        <end position="369"/>
    </location>
</feature>
<evidence type="ECO:0000256" key="2">
    <source>
        <dbReference type="ARBA" id="ARBA00022801"/>
    </source>
</evidence>
<evidence type="ECO:0000313" key="6">
    <source>
        <dbReference type="Proteomes" id="UP001648503"/>
    </source>
</evidence>
<dbReference type="InterPro" id="IPR006439">
    <property type="entry name" value="HAD-SF_hydro_IA"/>
</dbReference>
<feature type="compositionally biased region" description="Polar residues" evidence="4">
    <location>
        <begin position="10"/>
        <end position="19"/>
    </location>
</feature>
<evidence type="ECO:0000313" key="5">
    <source>
        <dbReference type="EMBL" id="KAH6590974.1"/>
    </source>
</evidence>
<dbReference type="Gene3D" id="1.10.720.60">
    <property type="match status" value="1"/>
</dbReference>
<dbReference type="EMBL" id="JAFCIX010000418">
    <property type="protein sequence ID" value="KAH6590974.1"/>
    <property type="molecule type" value="Genomic_DNA"/>
</dbReference>
<protein>
    <recommendedName>
        <fullName evidence="7">2,3-diketo-5-methylthio-1-phosphopentane phosphatase</fullName>
    </recommendedName>
</protein>
<dbReference type="SUPFAM" id="SSF56784">
    <property type="entry name" value="HAD-like"/>
    <property type="match status" value="1"/>
</dbReference>
<dbReference type="SFLD" id="SFLDG01129">
    <property type="entry name" value="C1.5:_HAD__Beta-PGM__Phosphata"/>
    <property type="match status" value="1"/>
</dbReference>
<keyword evidence="6" id="KW-1185">Reference proteome</keyword>
<keyword evidence="2" id="KW-0378">Hydrolase</keyword>
<evidence type="ECO:0008006" key="7">
    <source>
        <dbReference type="Google" id="ProtNLM"/>
    </source>
</evidence>
<dbReference type="InterPro" id="IPR036412">
    <property type="entry name" value="HAD-like_sf"/>
</dbReference>
<keyword evidence="3" id="KW-0486">Methionine biosynthesis</keyword>
<dbReference type="Proteomes" id="UP001648503">
    <property type="component" value="Unassembled WGS sequence"/>
</dbReference>
<evidence type="ECO:0000256" key="1">
    <source>
        <dbReference type="ARBA" id="ARBA00022605"/>
    </source>
</evidence>
<feature type="compositionally biased region" description="Low complexity" evidence="4">
    <location>
        <begin position="27"/>
        <end position="43"/>
    </location>
</feature>
<dbReference type="NCBIfam" id="TIGR01691">
    <property type="entry name" value="enolase-ppase"/>
    <property type="match status" value="1"/>
</dbReference>
<feature type="region of interest" description="Disordered" evidence="4">
    <location>
        <begin position="1"/>
        <end position="80"/>
    </location>
</feature>
<feature type="compositionally biased region" description="Low complexity" evidence="4">
    <location>
        <begin position="64"/>
        <end position="80"/>
    </location>
</feature>
<dbReference type="SFLD" id="SFLDF00044">
    <property type="entry name" value="enolase-phosphatase"/>
    <property type="match status" value="1"/>
</dbReference>
<dbReference type="Gene3D" id="3.40.50.1000">
    <property type="entry name" value="HAD superfamily/HAD-like"/>
    <property type="match status" value="1"/>
</dbReference>
<gene>
    <name evidence="5" type="ORF">BASA50_008974</name>
</gene>
<dbReference type="HAMAP" id="MF_01681">
    <property type="entry name" value="Salvage_MtnC"/>
    <property type="match status" value="1"/>
</dbReference>
<dbReference type="SFLD" id="SFLDG01133">
    <property type="entry name" value="C1.5.4:_Enolase-phosphatase_Li"/>
    <property type="match status" value="1"/>
</dbReference>
<evidence type="ECO:0000256" key="4">
    <source>
        <dbReference type="SAM" id="MobiDB-lite"/>
    </source>
</evidence>
<dbReference type="Pfam" id="PF00702">
    <property type="entry name" value="Hydrolase"/>
    <property type="match status" value="1"/>
</dbReference>
<dbReference type="SFLD" id="SFLDS00003">
    <property type="entry name" value="Haloacid_Dehalogenase"/>
    <property type="match status" value="1"/>
</dbReference>
<dbReference type="PANTHER" id="PTHR20371">
    <property type="entry name" value="ENOLASE-PHOSPHATASE E1"/>
    <property type="match status" value="1"/>
</dbReference>
<name>A0ABQ8F2G5_9FUNG</name>
<dbReference type="InterPro" id="IPR023943">
    <property type="entry name" value="Enolase-ppase_E1"/>
</dbReference>
<accession>A0ABQ8F2G5</accession>
<evidence type="ECO:0000256" key="3">
    <source>
        <dbReference type="ARBA" id="ARBA00023167"/>
    </source>
</evidence>
<dbReference type="NCBIfam" id="TIGR01549">
    <property type="entry name" value="HAD-SF-IA-v1"/>
    <property type="match status" value="1"/>
</dbReference>
<keyword evidence="1" id="KW-0028">Amino-acid biosynthesis</keyword>
<sequence>MVRSSPPPQQTSYTHLTRSASRRMKDTGSTTATPAEATTSSTADQPLKHQRKLSKQQSSPEKVTVMAKTSSPSSSKKTVSAVVIPPTAVGVTVAPAAIGDAASPKETIGLVANTGDKVEGDSGIDTADNDQSTSDVAEVVDNDQSTSDVAEVVDNDQSTSDVAEVVDNDQSTSDVAEVVDNDQSTSDVAEVVDNDQSTSDVAEVVDNDQSTSDVAEVVDNDQSTSDVAEVVDNDQSTSDVAEVVDNDQSTSDVAEVVDNDQIVETMVMDAGVAENGTIEEEVVITELAETSEASSDLTNAVDALAKPSNNPAASFDQALVEATLGAEVINDTELTVEQSHDSLEEMTAAMDAESATDKTVVTALSSPSRGQKRSHSEATAESTPRIIPTTDGKPLMVYTAVVLDIEGTTTPISFVHDVLFPHVTSHVQSFLDDHWDEPECQQKVADLMIQARQDKEAGLEGSVEIHAETITSQDNLQENRLMETVHLSQTKASVVDYIKWVMSSDRKVTALKSFQGYMWRFAFEAGSVTGVVYDDVLMALKSWKMHGIPVFIYSSGSVEAQKLLFKYSDKGDLLEYFKGHYDTTTGPKTEVSSYELISADIGVPTSQILFVSDNVKEIKAACSAGYQVRIAVRPGNVPVTGSDEHMYGVSSDFSVLASVELNASMDTCMDGDGKNDTDVAIATSEDQARKIARVDECTMNEA</sequence>
<dbReference type="CDD" id="cd01629">
    <property type="entry name" value="HAD_EP"/>
    <property type="match status" value="1"/>
</dbReference>
<dbReference type="InterPro" id="IPR023214">
    <property type="entry name" value="HAD_sf"/>
</dbReference>